<gene>
    <name evidence="10" type="ORF">BMF94_5031</name>
</gene>
<evidence type="ECO:0000313" key="11">
    <source>
        <dbReference type="Proteomes" id="UP000237144"/>
    </source>
</evidence>
<evidence type="ECO:0000256" key="1">
    <source>
        <dbReference type="ARBA" id="ARBA00004569"/>
    </source>
</evidence>
<dbReference type="AlphaFoldDB" id="A0A2S5B594"/>
<evidence type="ECO:0000256" key="4">
    <source>
        <dbReference type="ARBA" id="ARBA00023008"/>
    </source>
</evidence>
<comment type="subcellular location">
    <subcellularLocation>
        <location evidence="1">Mitochondrion intermembrane space</location>
    </subcellularLocation>
</comment>
<feature type="region of interest" description="Disordered" evidence="9">
    <location>
        <begin position="1"/>
        <end position="61"/>
    </location>
</feature>
<dbReference type="GO" id="GO:0016531">
    <property type="term" value="F:copper chaperone activity"/>
    <property type="evidence" value="ECO:0007669"/>
    <property type="project" value="InterPro"/>
</dbReference>
<dbReference type="GO" id="GO:0005507">
    <property type="term" value="F:copper ion binding"/>
    <property type="evidence" value="ECO:0007669"/>
    <property type="project" value="InterPro"/>
</dbReference>
<dbReference type="Proteomes" id="UP000237144">
    <property type="component" value="Unassembled WGS sequence"/>
</dbReference>
<dbReference type="PANTHER" id="PTHR16719:SF0">
    <property type="entry name" value="CYTOCHROME C OXIDASE COPPER CHAPERONE"/>
    <property type="match status" value="1"/>
</dbReference>
<keyword evidence="5" id="KW-0496">Mitochondrion</keyword>
<dbReference type="GO" id="GO:0033617">
    <property type="term" value="P:mitochondrial respiratory chain complex IV assembly"/>
    <property type="evidence" value="ECO:0007669"/>
    <property type="project" value="TreeGrafter"/>
</dbReference>
<name>A0A2S5B594_9BASI</name>
<dbReference type="Pfam" id="PF05051">
    <property type="entry name" value="COX17"/>
    <property type="match status" value="1"/>
</dbReference>
<evidence type="ECO:0000256" key="7">
    <source>
        <dbReference type="ARBA" id="ARBA00023186"/>
    </source>
</evidence>
<reference evidence="10 11" key="1">
    <citation type="journal article" date="2018" name="Front. Microbiol.">
        <title>Prospects for Fungal Bioremediation of Acidic Radioactive Waste Sites: Characterization and Genome Sequence of Rhodotorula taiwanensis MD1149.</title>
        <authorList>
            <person name="Tkavc R."/>
            <person name="Matrosova V.Y."/>
            <person name="Grichenko O.E."/>
            <person name="Gostincar C."/>
            <person name="Volpe R.P."/>
            <person name="Klimenkova P."/>
            <person name="Gaidamakova E.K."/>
            <person name="Zhou C.E."/>
            <person name="Stewart B.J."/>
            <person name="Lyman M.G."/>
            <person name="Malfatti S.A."/>
            <person name="Rubinfeld B."/>
            <person name="Courtot M."/>
            <person name="Singh J."/>
            <person name="Dalgard C.L."/>
            <person name="Hamilton T."/>
            <person name="Frey K.G."/>
            <person name="Gunde-Cimerman N."/>
            <person name="Dugan L."/>
            <person name="Daly M.J."/>
        </authorList>
    </citation>
    <scope>NUCLEOTIDE SEQUENCE [LARGE SCALE GENOMIC DNA]</scope>
    <source>
        <strain evidence="10 11">MD1149</strain>
    </source>
</reference>
<dbReference type="EMBL" id="PJQD01000064">
    <property type="protein sequence ID" value="POY71948.1"/>
    <property type="molecule type" value="Genomic_DNA"/>
</dbReference>
<dbReference type="FunFam" id="1.10.287.1130:FF:000005">
    <property type="entry name" value="Cytochrome c oxidase assembly protein subunit 17"/>
    <property type="match status" value="1"/>
</dbReference>
<evidence type="ECO:0000256" key="9">
    <source>
        <dbReference type="SAM" id="MobiDB-lite"/>
    </source>
</evidence>
<comment type="similarity">
    <text evidence="2">Belongs to the COX17 family.</text>
</comment>
<keyword evidence="11" id="KW-1185">Reference proteome</keyword>
<dbReference type="GO" id="GO:0005758">
    <property type="term" value="C:mitochondrial intermembrane space"/>
    <property type="evidence" value="ECO:0007669"/>
    <property type="project" value="UniProtKB-SubCell"/>
</dbReference>
<dbReference type="InterPro" id="IPR009069">
    <property type="entry name" value="Cys_alpha_HP_mot_SF"/>
</dbReference>
<dbReference type="InterPro" id="IPR007745">
    <property type="entry name" value="Cyt_c_oxidase_Cu-chaperone"/>
</dbReference>
<feature type="binding site" evidence="8">
    <location>
        <position position="66"/>
    </location>
    <ligand>
        <name>Cu cation</name>
        <dbReference type="ChEBI" id="CHEBI:23378"/>
    </ligand>
</feature>
<dbReference type="STRING" id="741276.A0A2S5B594"/>
<organism evidence="10 11">
    <name type="scientific">Rhodotorula taiwanensis</name>
    <dbReference type="NCBI Taxonomy" id="741276"/>
    <lineage>
        <taxon>Eukaryota</taxon>
        <taxon>Fungi</taxon>
        <taxon>Dikarya</taxon>
        <taxon>Basidiomycota</taxon>
        <taxon>Pucciniomycotina</taxon>
        <taxon>Microbotryomycetes</taxon>
        <taxon>Sporidiobolales</taxon>
        <taxon>Sporidiobolaceae</taxon>
        <taxon>Rhodotorula</taxon>
    </lineage>
</organism>
<keyword evidence="6" id="KW-1015">Disulfide bond</keyword>
<dbReference type="Gene3D" id="1.10.287.1130">
    <property type="entry name" value="CytochromE C oxidase copper chaperone"/>
    <property type="match status" value="1"/>
</dbReference>
<keyword evidence="4 8" id="KW-0186">Copper</keyword>
<evidence type="ECO:0000256" key="3">
    <source>
        <dbReference type="ARBA" id="ARBA00022723"/>
    </source>
</evidence>
<evidence type="ECO:0000256" key="6">
    <source>
        <dbReference type="ARBA" id="ARBA00023157"/>
    </source>
</evidence>
<evidence type="ECO:0000313" key="10">
    <source>
        <dbReference type="EMBL" id="POY71948.1"/>
    </source>
</evidence>
<dbReference type="PROSITE" id="PS51808">
    <property type="entry name" value="CHCH"/>
    <property type="match status" value="1"/>
</dbReference>
<protein>
    <submittedName>
        <fullName evidence="10">Uncharacterized protein</fullName>
    </submittedName>
</protein>
<keyword evidence="3 8" id="KW-0479">Metal-binding</keyword>
<proteinExistence type="inferred from homology"/>
<sequence length="114" mass="11953">MWPFSSSSTEAAAASGPSSSSSSPLPPPPTQGTVSFHPETGKPLTGSEAANPALNPRNPEGLKPCCACPETKKARDDCFLQFGSNADDGADSADKCREIVEQHRQCMRSLGFNV</sequence>
<evidence type="ECO:0000256" key="2">
    <source>
        <dbReference type="ARBA" id="ARBA00009241"/>
    </source>
</evidence>
<keyword evidence="7" id="KW-0143">Chaperone</keyword>
<feature type="compositionally biased region" description="Low complexity" evidence="9">
    <location>
        <begin position="1"/>
        <end position="23"/>
    </location>
</feature>
<dbReference type="OrthoDB" id="1915887at2759"/>
<comment type="caution">
    <text evidence="10">The sequence shown here is derived from an EMBL/GenBank/DDBJ whole genome shotgun (WGS) entry which is preliminary data.</text>
</comment>
<dbReference type="SUPFAM" id="SSF47072">
    <property type="entry name" value="Cysteine alpha-hairpin motif"/>
    <property type="match status" value="1"/>
</dbReference>
<evidence type="ECO:0000256" key="8">
    <source>
        <dbReference type="PIRSR" id="PIRSR607745-1"/>
    </source>
</evidence>
<dbReference type="PANTHER" id="PTHR16719">
    <property type="entry name" value="CYTOCHROME C OXIDASE COPPER CHAPERONE"/>
    <property type="match status" value="1"/>
</dbReference>
<evidence type="ECO:0000256" key="5">
    <source>
        <dbReference type="ARBA" id="ARBA00023128"/>
    </source>
</evidence>
<accession>A0A2S5B594</accession>
<feature type="binding site" evidence="8">
    <location>
        <position position="65"/>
    </location>
    <ligand>
        <name>Cu cation</name>
        <dbReference type="ChEBI" id="CHEBI:23378"/>
    </ligand>
</feature>